<feature type="transmembrane region" description="Helical" evidence="2">
    <location>
        <begin position="168"/>
        <end position="194"/>
    </location>
</feature>
<evidence type="ECO:0000313" key="4">
    <source>
        <dbReference type="EMBL" id="GAA2027807.1"/>
    </source>
</evidence>
<accession>A0ABP5FJ66</accession>
<organism evidence="4 5">
    <name type="scientific">Catenulispora yoronensis</name>
    <dbReference type="NCBI Taxonomy" id="450799"/>
    <lineage>
        <taxon>Bacteria</taxon>
        <taxon>Bacillati</taxon>
        <taxon>Actinomycetota</taxon>
        <taxon>Actinomycetes</taxon>
        <taxon>Catenulisporales</taxon>
        <taxon>Catenulisporaceae</taxon>
        <taxon>Catenulispora</taxon>
    </lineage>
</organism>
<feature type="compositionally biased region" description="Polar residues" evidence="1">
    <location>
        <begin position="42"/>
        <end position="51"/>
    </location>
</feature>
<feature type="compositionally biased region" description="Low complexity" evidence="1">
    <location>
        <begin position="65"/>
        <end position="89"/>
    </location>
</feature>
<keyword evidence="5" id="KW-1185">Reference proteome</keyword>
<sequence>MASNAAASITAGLSGLAGRLSGGGGRRAGGKRKGAPTMGTVAYQQPDSAQGQAGPRPQTVGGGWSARPSGPGAAPSGAPRYQQAPGAAPRGRKARLRVAKVDPWSVMKTTFVLSIAFAVVSVVAAALLWSALNALGVFDSINRTLASVAPSNQPNSLTLTSVLSFGKVISFTALVSVVNIVLFTALATLGAYLYNMCSALVGGVEVTLADDTAS</sequence>
<dbReference type="InterPro" id="IPR021949">
    <property type="entry name" value="DUF3566_TM"/>
</dbReference>
<name>A0ABP5FJ66_9ACTN</name>
<proteinExistence type="predicted"/>
<dbReference type="Proteomes" id="UP001500751">
    <property type="component" value="Unassembled WGS sequence"/>
</dbReference>
<reference evidence="5" key="1">
    <citation type="journal article" date="2019" name="Int. J. Syst. Evol. Microbiol.">
        <title>The Global Catalogue of Microorganisms (GCM) 10K type strain sequencing project: providing services to taxonomists for standard genome sequencing and annotation.</title>
        <authorList>
            <consortium name="The Broad Institute Genomics Platform"/>
            <consortium name="The Broad Institute Genome Sequencing Center for Infectious Disease"/>
            <person name="Wu L."/>
            <person name="Ma J."/>
        </authorList>
    </citation>
    <scope>NUCLEOTIDE SEQUENCE [LARGE SCALE GENOMIC DNA]</scope>
    <source>
        <strain evidence="5">JCM 16014</strain>
    </source>
</reference>
<evidence type="ECO:0000259" key="3">
    <source>
        <dbReference type="Pfam" id="PF12089"/>
    </source>
</evidence>
<feature type="region of interest" description="Disordered" evidence="1">
    <location>
        <begin position="1"/>
        <end position="92"/>
    </location>
</feature>
<comment type="caution">
    <text evidence="4">The sequence shown here is derived from an EMBL/GenBank/DDBJ whole genome shotgun (WGS) entry which is preliminary data.</text>
</comment>
<evidence type="ECO:0000313" key="5">
    <source>
        <dbReference type="Proteomes" id="UP001500751"/>
    </source>
</evidence>
<dbReference type="EMBL" id="BAAAQN010000013">
    <property type="protein sequence ID" value="GAA2027807.1"/>
    <property type="molecule type" value="Genomic_DNA"/>
</dbReference>
<feature type="domain" description="DUF3566" evidence="3">
    <location>
        <begin position="92"/>
        <end position="210"/>
    </location>
</feature>
<feature type="transmembrane region" description="Helical" evidence="2">
    <location>
        <begin position="110"/>
        <end position="132"/>
    </location>
</feature>
<keyword evidence="2" id="KW-1133">Transmembrane helix</keyword>
<keyword evidence="2" id="KW-0472">Membrane</keyword>
<evidence type="ECO:0000256" key="2">
    <source>
        <dbReference type="SAM" id="Phobius"/>
    </source>
</evidence>
<dbReference type="Pfam" id="PF12089">
    <property type="entry name" value="DUF3566"/>
    <property type="match status" value="1"/>
</dbReference>
<gene>
    <name evidence="4" type="ORF">GCM10009839_28470</name>
</gene>
<keyword evidence="2" id="KW-0812">Transmembrane</keyword>
<protein>
    <recommendedName>
        <fullName evidence="3">DUF3566 domain-containing protein</fullName>
    </recommendedName>
</protein>
<evidence type="ECO:0000256" key="1">
    <source>
        <dbReference type="SAM" id="MobiDB-lite"/>
    </source>
</evidence>